<feature type="domain" description="Protein kinase" evidence="1">
    <location>
        <begin position="1"/>
        <end position="85"/>
    </location>
</feature>
<dbReference type="InterPro" id="IPR000719">
    <property type="entry name" value="Prot_kinase_dom"/>
</dbReference>
<name>A0A3A8MU97_9BACT</name>
<keyword evidence="3" id="KW-1185">Reference proteome</keyword>
<keyword evidence="2" id="KW-0418">Kinase</keyword>
<dbReference type="Gene3D" id="1.10.510.10">
    <property type="entry name" value="Transferase(Phosphotransferase) domain 1"/>
    <property type="match status" value="1"/>
</dbReference>
<dbReference type="PROSITE" id="PS50011">
    <property type="entry name" value="PROTEIN_KINASE_DOM"/>
    <property type="match status" value="1"/>
</dbReference>
<proteinExistence type="predicted"/>
<keyword evidence="2" id="KW-0808">Transferase</keyword>
<dbReference type="SUPFAM" id="SSF56112">
    <property type="entry name" value="Protein kinase-like (PK-like)"/>
    <property type="match status" value="1"/>
</dbReference>
<dbReference type="Proteomes" id="UP000272888">
    <property type="component" value="Unassembled WGS sequence"/>
</dbReference>
<comment type="caution">
    <text evidence="2">The sequence shown here is derived from an EMBL/GenBank/DDBJ whole genome shotgun (WGS) entry which is preliminary data.</text>
</comment>
<feature type="non-terminal residue" evidence="2">
    <location>
        <position position="1"/>
    </location>
</feature>
<evidence type="ECO:0000259" key="1">
    <source>
        <dbReference type="PROSITE" id="PS50011"/>
    </source>
</evidence>
<protein>
    <submittedName>
        <fullName evidence="2">Serine/threonine protein kinase</fullName>
    </submittedName>
</protein>
<dbReference type="EMBL" id="RAWB01001156">
    <property type="protein sequence ID" value="RKH33281.1"/>
    <property type="molecule type" value="Genomic_DNA"/>
</dbReference>
<dbReference type="AlphaFoldDB" id="A0A3A8MU97"/>
<reference evidence="3" key="1">
    <citation type="submission" date="2018-09" db="EMBL/GenBank/DDBJ databases">
        <authorList>
            <person name="Livingstone P.G."/>
            <person name="Whitworth D.E."/>
        </authorList>
    </citation>
    <scope>NUCLEOTIDE SEQUENCE [LARGE SCALE GENOMIC DNA]</scope>
    <source>
        <strain evidence="3">CA051B</strain>
    </source>
</reference>
<keyword evidence="2" id="KW-0723">Serine/threonine-protein kinase</keyword>
<accession>A0A3A8MU97</accession>
<dbReference type="GO" id="GO:0004674">
    <property type="term" value="F:protein serine/threonine kinase activity"/>
    <property type="evidence" value="ECO:0007669"/>
    <property type="project" value="UniProtKB-KW"/>
</dbReference>
<evidence type="ECO:0000313" key="2">
    <source>
        <dbReference type="EMBL" id="RKH33281.1"/>
    </source>
</evidence>
<gene>
    <name evidence="2" type="ORF">D7V93_43895</name>
</gene>
<sequence length="92" mass="9871">LDGRADLYAMGVIAYQLLTGRLPFPDEGLTAQLVAHQTRQPPPLRSVHPGVPAAVEAVILRALAKTPEERFPSALALRTALEQSLAVRTPPP</sequence>
<feature type="non-terminal residue" evidence="2">
    <location>
        <position position="92"/>
    </location>
</feature>
<dbReference type="GO" id="GO:0005524">
    <property type="term" value="F:ATP binding"/>
    <property type="evidence" value="ECO:0007669"/>
    <property type="project" value="InterPro"/>
</dbReference>
<evidence type="ECO:0000313" key="3">
    <source>
        <dbReference type="Proteomes" id="UP000272888"/>
    </source>
</evidence>
<dbReference type="InterPro" id="IPR011009">
    <property type="entry name" value="Kinase-like_dom_sf"/>
</dbReference>
<organism evidence="2 3">
    <name type="scientific">Corallococcus llansteffanensis</name>
    <dbReference type="NCBI Taxonomy" id="2316731"/>
    <lineage>
        <taxon>Bacteria</taxon>
        <taxon>Pseudomonadati</taxon>
        <taxon>Myxococcota</taxon>
        <taxon>Myxococcia</taxon>
        <taxon>Myxococcales</taxon>
        <taxon>Cystobacterineae</taxon>
        <taxon>Myxococcaceae</taxon>
        <taxon>Corallococcus</taxon>
    </lineage>
</organism>